<dbReference type="Proteomes" id="UP000023435">
    <property type="component" value="Unassembled WGS sequence"/>
</dbReference>
<evidence type="ECO:0000313" key="2">
    <source>
        <dbReference type="EMBL" id="KWS02937.1"/>
    </source>
</evidence>
<dbReference type="RefSeq" id="WP_036107299.1">
    <property type="nucleotide sequence ID" value="NZ_JAJA02000001.1"/>
</dbReference>
<dbReference type="EMBL" id="JAJA02000001">
    <property type="protein sequence ID" value="KWS02937.1"/>
    <property type="molecule type" value="Genomic_DNA"/>
</dbReference>
<name>A0A108U5H6_9GAMM</name>
<feature type="chain" id="PRO_5007131544" description="Hyaluronidase" evidence="1">
    <location>
        <begin position="23"/>
        <end position="254"/>
    </location>
</feature>
<reference evidence="2 3" key="1">
    <citation type="journal article" date="2014" name="Genome Announc.">
        <title>Draft Genome Sequence of Lysobacter capsici AZ78, a Bacterium Antagonistic to Plant-Pathogenic Oomycetes.</title>
        <authorList>
            <person name="Puopolo G."/>
            <person name="Sonego P."/>
            <person name="Engelen K."/>
            <person name="Pertot I."/>
        </authorList>
    </citation>
    <scope>NUCLEOTIDE SEQUENCE [LARGE SCALE GENOMIC DNA]</scope>
    <source>
        <strain evidence="2 3">AZ78</strain>
    </source>
</reference>
<comment type="caution">
    <text evidence="2">The sequence shown here is derived from an EMBL/GenBank/DDBJ whole genome shotgun (WGS) entry which is preliminary data.</text>
</comment>
<dbReference type="AlphaFoldDB" id="A0A108U5H6"/>
<keyword evidence="3" id="KW-1185">Reference proteome</keyword>
<keyword evidence="1" id="KW-0732">Signal</keyword>
<organism evidence="2 3">
    <name type="scientific">Lysobacter capsici AZ78</name>
    <dbReference type="NCBI Taxonomy" id="1444315"/>
    <lineage>
        <taxon>Bacteria</taxon>
        <taxon>Pseudomonadati</taxon>
        <taxon>Pseudomonadota</taxon>
        <taxon>Gammaproteobacteria</taxon>
        <taxon>Lysobacterales</taxon>
        <taxon>Lysobacteraceae</taxon>
        <taxon>Lysobacter</taxon>
    </lineage>
</organism>
<proteinExistence type="predicted"/>
<gene>
    <name evidence="2" type="ORF">AZ78_0483</name>
</gene>
<evidence type="ECO:0000256" key="1">
    <source>
        <dbReference type="SAM" id="SignalP"/>
    </source>
</evidence>
<dbReference type="InterPro" id="IPR013785">
    <property type="entry name" value="Aldolase_TIM"/>
</dbReference>
<dbReference type="Gene3D" id="3.20.20.70">
    <property type="entry name" value="Aldolase class I"/>
    <property type="match status" value="1"/>
</dbReference>
<dbReference type="GeneID" id="97903466"/>
<evidence type="ECO:0008006" key="4">
    <source>
        <dbReference type="Google" id="ProtNLM"/>
    </source>
</evidence>
<sequence>MSRRGTLLLTMLLVTAPLGARAGERGFVLYNNTKYTDLVDQRLAIARSNLVGEPHLPELRDGIMPDEQRFKAAVKANVKNPGPLVLDFEHINLSRDAEVSAKHLQMLQTLARWAHEAAPGRKIGYYGFPGAIDHADPQRARQLAASVDLFFPSLYTVDDDRDRWRRRMDNMVAAARKLDPSKPVLAFIWPQYHDATPRSAQFVPADYWRFQLDQLQRAADGAVIWSKRVDGGDRDWVPVTRSFLDKAARAAPER</sequence>
<evidence type="ECO:0000313" key="3">
    <source>
        <dbReference type="Proteomes" id="UP000023435"/>
    </source>
</evidence>
<protein>
    <recommendedName>
        <fullName evidence="4">Hyaluronidase</fullName>
    </recommendedName>
</protein>
<dbReference type="InterPro" id="IPR017853">
    <property type="entry name" value="GH"/>
</dbReference>
<dbReference type="OrthoDB" id="9002634at2"/>
<accession>A0A108U5H6</accession>
<dbReference type="SUPFAM" id="SSF51445">
    <property type="entry name" value="(Trans)glycosidases"/>
    <property type="match status" value="1"/>
</dbReference>
<feature type="signal peptide" evidence="1">
    <location>
        <begin position="1"/>
        <end position="22"/>
    </location>
</feature>